<keyword evidence="4" id="KW-1185">Reference proteome</keyword>
<evidence type="ECO:0000259" key="2">
    <source>
        <dbReference type="Pfam" id="PF19089"/>
    </source>
</evidence>
<feature type="chain" id="PRO_5047124143" description="DUF5777 domain-containing protein" evidence="1">
    <location>
        <begin position="19"/>
        <end position="296"/>
    </location>
</feature>
<sequence>MASFLVFLLATCAAPAWAQDDLLGQLESQKPAATTPEPVAATFKSTRLISGHTVETPGQGTLVFLISHRFGTINSGAYNFFGLDQAALRLGLEYAVTDKLEIGIGRSNIEKTLDGFVKYRAIRQTTGSKVMPVSVTLFANSAMNMLRDDRSWYTVPRRLTYSYQALIARKFSPNLSLQLMPTLIHRNLVQDNTQSNDVYAIGFGGRQKLTKRTSLNAEYFYLVQSSKPTGSRNALALGFDIETGGHVFQLHLTNSQGMIENHFVANTRGNFFDGDIYFGFNVNRNFTVRAKEGFRK</sequence>
<evidence type="ECO:0000256" key="1">
    <source>
        <dbReference type="SAM" id="SignalP"/>
    </source>
</evidence>
<organism evidence="3 4">
    <name type="scientific">Hymenobacter glacieicola</name>
    <dbReference type="NCBI Taxonomy" id="1562124"/>
    <lineage>
        <taxon>Bacteria</taxon>
        <taxon>Pseudomonadati</taxon>
        <taxon>Bacteroidota</taxon>
        <taxon>Cytophagia</taxon>
        <taxon>Cytophagales</taxon>
        <taxon>Hymenobacteraceae</taxon>
        <taxon>Hymenobacter</taxon>
    </lineage>
</organism>
<feature type="signal peptide" evidence="1">
    <location>
        <begin position="1"/>
        <end position="18"/>
    </location>
</feature>
<gene>
    <name evidence="3" type="ORF">GCM10011378_03240</name>
</gene>
<comment type="caution">
    <text evidence="3">The sequence shown here is derived from an EMBL/GenBank/DDBJ whole genome shotgun (WGS) entry which is preliminary data.</text>
</comment>
<dbReference type="Proteomes" id="UP000601361">
    <property type="component" value="Unassembled WGS sequence"/>
</dbReference>
<feature type="domain" description="DUF5777" evidence="2">
    <location>
        <begin position="43"/>
        <end position="286"/>
    </location>
</feature>
<proteinExistence type="predicted"/>
<name>A0ABQ1WHX2_9BACT</name>
<reference evidence="4" key="1">
    <citation type="journal article" date="2019" name="Int. J. Syst. Evol. Microbiol.">
        <title>The Global Catalogue of Microorganisms (GCM) 10K type strain sequencing project: providing services to taxonomists for standard genome sequencing and annotation.</title>
        <authorList>
            <consortium name="The Broad Institute Genomics Platform"/>
            <consortium name="The Broad Institute Genome Sequencing Center for Infectious Disease"/>
            <person name="Wu L."/>
            <person name="Ma J."/>
        </authorList>
    </citation>
    <scope>NUCLEOTIDE SEQUENCE [LARGE SCALE GENOMIC DNA]</scope>
    <source>
        <strain evidence="4">CGMCC 1.12990</strain>
    </source>
</reference>
<evidence type="ECO:0000313" key="4">
    <source>
        <dbReference type="Proteomes" id="UP000601361"/>
    </source>
</evidence>
<protein>
    <recommendedName>
        <fullName evidence="2">DUF5777 domain-containing protein</fullName>
    </recommendedName>
</protein>
<evidence type="ECO:0000313" key="3">
    <source>
        <dbReference type="EMBL" id="GGG29961.1"/>
    </source>
</evidence>
<accession>A0ABQ1WHX2</accession>
<dbReference type="InterPro" id="IPR045916">
    <property type="entry name" value="DUF5777"/>
</dbReference>
<dbReference type="EMBL" id="BMGS01000001">
    <property type="protein sequence ID" value="GGG29961.1"/>
    <property type="molecule type" value="Genomic_DNA"/>
</dbReference>
<keyword evidence="1" id="KW-0732">Signal</keyword>
<dbReference type="Pfam" id="PF19089">
    <property type="entry name" value="DUF5777"/>
    <property type="match status" value="1"/>
</dbReference>